<dbReference type="Gene3D" id="3.90.25.10">
    <property type="entry name" value="UDP-galactose 4-epimerase, domain 1"/>
    <property type="match status" value="1"/>
</dbReference>
<proteinExistence type="predicted"/>
<dbReference type="InterPro" id="IPR016040">
    <property type="entry name" value="NAD(P)-bd_dom"/>
</dbReference>
<dbReference type="EMBL" id="JAUSWV010000002">
    <property type="protein sequence ID" value="MDQ0578760.1"/>
    <property type="molecule type" value="Genomic_DNA"/>
</dbReference>
<reference evidence="2 3" key="1">
    <citation type="submission" date="2023-07" db="EMBL/GenBank/DDBJ databases">
        <title>Comparative genomics of wheat-associated soil bacteria to identify genetic determinants of phenazine resistance.</title>
        <authorList>
            <person name="Mouncey N."/>
        </authorList>
    </citation>
    <scope>NUCLEOTIDE SEQUENCE [LARGE SCALE GENOMIC DNA]</scope>
    <source>
        <strain evidence="2 3">B2I6</strain>
    </source>
</reference>
<sequence>MTLAIIGATGKLGALTIDALLKRGVPAADILALGRDTARLAEIAGRGVRTGVVDLDDVPATAKALDGAGKLLLVSFGPGDRVAQHGRAIDAARQAGVPHLVYTSGLEAPTTILELAADHKATEELVTGSGIPATFLRNGWYTENHLQDFNGARERGVIANSVGAGRIATAPRKDFAEAAAVVLSTPGHEGKAYELSGDTAWTFEDFAATAAELLGTPVRYRPLTAEQEREQLLAAGLDEGTAAFLVTLNANLRDGAMAPTPGDLAKLIGHRTEPLATTLRTWV</sequence>
<accession>A0ABU0NI57</accession>
<organism evidence="2 3">
    <name type="scientific">Streptomyces rishiriensis</name>
    <dbReference type="NCBI Taxonomy" id="68264"/>
    <lineage>
        <taxon>Bacteria</taxon>
        <taxon>Bacillati</taxon>
        <taxon>Actinomycetota</taxon>
        <taxon>Actinomycetes</taxon>
        <taxon>Kitasatosporales</taxon>
        <taxon>Streptomycetaceae</taxon>
        <taxon>Streptomyces</taxon>
    </lineage>
</organism>
<keyword evidence="3" id="KW-1185">Reference proteome</keyword>
<dbReference type="PANTHER" id="PTHR47129">
    <property type="entry name" value="QUINONE OXIDOREDUCTASE 2"/>
    <property type="match status" value="1"/>
</dbReference>
<feature type="domain" description="NAD(P)-binding" evidence="1">
    <location>
        <begin position="7"/>
        <end position="185"/>
    </location>
</feature>
<dbReference type="RefSeq" id="WP_307161340.1">
    <property type="nucleotide sequence ID" value="NZ_JAUSWV010000002.1"/>
</dbReference>
<name>A0ABU0NI57_STRRH</name>
<dbReference type="InterPro" id="IPR036291">
    <property type="entry name" value="NAD(P)-bd_dom_sf"/>
</dbReference>
<dbReference type="GO" id="GO:0003955">
    <property type="term" value="F:NAD(P)H dehydrogenase (quinone) activity"/>
    <property type="evidence" value="ECO:0007669"/>
    <property type="project" value="UniProtKB-EC"/>
</dbReference>
<keyword evidence="2" id="KW-0560">Oxidoreductase</keyword>
<evidence type="ECO:0000259" key="1">
    <source>
        <dbReference type="Pfam" id="PF13460"/>
    </source>
</evidence>
<dbReference type="PANTHER" id="PTHR47129:SF1">
    <property type="entry name" value="NMRA-LIKE DOMAIN-CONTAINING PROTEIN"/>
    <property type="match status" value="1"/>
</dbReference>
<dbReference type="Pfam" id="PF13460">
    <property type="entry name" value="NAD_binding_10"/>
    <property type="match status" value="1"/>
</dbReference>
<dbReference type="InterPro" id="IPR052718">
    <property type="entry name" value="NmrA-type_oxidoreductase"/>
</dbReference>
<comment type="caution">
    <text evidence="2">The sequence shown here is derived from an EMBL/GenBank/DDBJ whole genome shotgun (WGS) entry which is preliminary data.</text>
</comment>
<dbReference type="Proteomes" id="UP001230654">
    <property type="component" value="Unassembled WGS sequence"/>
</dbReference>
<evidence type="ECO:0000313" key="2">
    <source>
        <dbReference type="EMBL" id="MDQ0578760.1"/>
    </source>
</evidence>
<gene>
    <name evidence="2" type="ORF">QF030_000938</name>
</gene>
<dbReference type="Gene3D" id="3.40.50.720">
    <property type="entry name" value="NAD(P)-binding Rossmann-like Domain"/>
    <property type="match status" value="1"/>
</dbReference>
<dbReference type="EC" id="1.6.5.2" evidence="2"/>
<protein>
    <submittedName>
        <fullName evidence="2">NAD(P)H dehydrogenase (Quinone)</fullName>
        <ecNumber evidence="2">1.6.5.2</ecNumber>
    </submittedName>
</protein>
<dbReference type="SUPFAM" id="SSF51735">
    <property type="entry name" value="NAD(P)-binding Rossmann-fold domains"/>
    <property type="match status" value="1"/>
</dbReference>
<evidence type="ECO:0000313" key="3">
    <source>
        <dbReference type="Proteomes" id="UP001230654"/>
    </source>
</evidence>
<dbReference type="CDD" id="cd05269">
    <property type="entry name" value="TMR_SDR_a"/>
    <property type="match status" value="1"/>
</dbReference>